<accession>A0A9P9BK56</accession>
<organism evidence="1 2">
    <name type="scientific">Microdochium trichocladiopsis</name>
    <dbReference type="NCBI Taxonomy" id="1682393"/>
    <lineage>
        <taxon>Eukaryota</taxon>
        <taxon>Fungi</taxon>
        <taxon>Dikarya</taxon>
        <taxon>Ascomycota</taxon>
        <taxon>Pezizomycotina</taxon>
        <taxon>Sordariomycetes</taxon>
        <taxon>Xylariomycetidae</taxon>
        <taxon>Xylariales</taxon>
        <taxon>Microdochiaceae</taxon>
        <taxon>Microdochium</taxon>
    </lineage>
</organism>
<dbReference type="OrthoDB" id="3250044at2759"/>
<dbReference type="RefSeq" id="XP_046007080.1">
    <property type="nucleotide sequence ID" value="XM_046157229.1"/>
</dbReference>
<comment type="caution">
    <text evidence="1">The sequence shown here is derived from an EMBL/GenBank/DDBJ whole genome shotgun (WGS) entry which is preliminary data.</text>
</comment>
<evidence type="ECO:0000313" key="2">
    <source>
        <dbReference type="Proteomes" id="UP000756346"/>
    </source>
</evidence>
<protein>
    <submittedName>
        <fullName evidence="1">Uncharacterized protein</fullName>
    </submittedName>
</protein>
<reference evidence="1" key="1">
    <citation type="journal article" date="2021" name="Nat. Commun.">
        <title>Genetic determinants of endophytism in the Arabidopsis root mycobiome.</title>
        <authorList>
            <person name="Mesny F."/>
            <person name="Miyauchi S."/>
            <person name="Thiergart T."/>
            <person name="Pickel B."/>
            <person name="Atanasova L."/>
            <person name="Karlsson M."/>
            <person name="Huettel B."/>
            <person name="Barry K.W."/>
            <person name="Haridas S."/>
            <person name="Chen C."/>
            <person name="Bauer D."/>
            <person name="Andreopoulos W."/>
            <person name="Pangilinan J."/>
            <person name="LaButti K."/>
            <person name="Riley R."/>
            <person name="Lipzen A."/>
            <person name="Clum A."/>
            <person name="Drula E."/>
            <person name="Henrissat B."/>
            <person name="Kohler A."/>
            <person name="Grigoriev I.V."/>
            <person name="Martin F.M."/>
            <person name="Hacquard S."/>
        </authorList>
    </citation>
    <scope>NUCLEOTIDE SEQUENCE</scope>
    <source>
        <strain evidence="1">MPI-CAGE-CH-0230</strain>
    </source>
</reference>
<dbReference type="GeneID" id="70186775"/>
<dbReference type="AlphaFoldDB" id="A0A9P9BK56"/>
<dbReference type="Proteomes" id="UP000756346">
    <property type="component" value="Unassembled WGS sequence"/>
</dbReference>
<gene>
    <name evidence="1" type="ORF">B0I36DRAFT_353615</name>
</gene>
<keyword evidence="2" id="KW-1185">Reference proteome</keyword>
<dbReference type="EMBL" id="JAGTJQ010000010">
    <property type="protein sequence ID" value="KAH7020879.1"/>
    <property type="molecule type" value="Genomic_DNA"/>
</dbReference>
<evidence type="ECO:0000313" key="1">
    <source>
        <dbReference type="EMBL" id="KAH7020879.1"/>
    </source>
</evidence>
<proteinExistence type="predicted"/>
<sequence>MQALEVFQVCEIGIGSRAINLAKEPLLLCFSGIYLKNFVIIDCGQITTVGFQDASYFPLGFQRLGLLGTTGELGYDIMDVIALPSTSSSDNIAALLDAIA</sequence>
<name>A0A9P9BK56_9PEZI</name>